<dbReference type="AlphaFoldDB" id="A0A8J3EMK9"/>
<dbReference type="Proteomes" id="UP000656813">
    <property type="component" value="Unassembled WGS sequence"/>
</dbReference>
<proteinExistence type="predicted"/>
<comment type="caution">
    <text evidence="1">The sequence shown here is derived from an EMBL/GenBank/DDBJ whole genome shotgun (WGS) entry which is preliminary data.</text>
</comment>
<organism evidence="1 2">
    <name type="scientific">Pullulanibacillus pueri</name>
    <dbReference type="NCBI Taxonomy" id="1437324"/>
    <lineage>
        <taxon>Bacteria</taxon>
        <taxon>Bacillati</taxon>
        <taxon>Bacillota</taxon>
        <taxon>Bacilli</taxon>
        <taxon>Bacillales</taxon>
        <taxon>Sporolactobacillaceae</taxon>
        <taxon>Pullulanibacillus</taxon>
    </lineage>
</organism>
<dbReference type="EMBL" id="BMFV01000011">
    <property type="protein sequence ID" value="GGH81042.1"/>
    <property type="molecule type" value="Genomic_DNA"/>
</dbReference>
<gene>
    <name evidence="1" type="ORF">GCM10007096_18350</name>
</gene>
<protein>
    <submittedName>
        <fullName evidence="1">Uncharacterized protein</fullName>
    </submittedName>
</protein>
<name>A0A8J3EMK9_9BACL</name>
<accession>A0A8J3EMK9</accession>
<reference evidence="1" key="1">
    <citation type="journal article" date="2014" name="Int. J. Syst. Evol. Microbiol.">
        <title>Complete genome sequence of Corynebacterium casei LMG S-19264T (=DSM 44701T), isolated from a smear-ripened cheese.</title>
        <authorList>
            <consortium name="US DOE Joint Genome Institute (JGI-PGF)"/>
            <person name="Walter F."/>
            <person name="Albersmeier A."/>
            <person name="Kalinowski J."/>
            <person name="Ruckert C."/>
        </authorList>
    </citation>
    <scope>NUCLEOTIDE SEQUENCE</scope>
    <source>
        <strain evidence="1">CGMCC 1.12777</strain>
    </source>
</reference>
<sequence length="60" mass="6724">MNTPSFPLLLKGPPLRSKSVSVKGVKGGVSVECWRQKLLCPKWINVKKYKVAKGEGYYTQ</sequence>
<reference evidence="1" key="2">
    <citation type="submission" date="2020-09" db="EMBL/GenBank/DDBJ databases">
        <authorList>
            <person name="Sun Q."/>
            <person name="Zhou Y."/>
        </authorList>
    </citation>
    <scope>NUCLEOTIDE SEQUENCE</scope>
    <source>
        <strain evidence="1">CGMCC 1.12777</strain>
    </source>
</reference>
<evidence type="ECO:0000313" key="2">
    <source>
        <dbReference type="Proteomes" id="UP000656813"/>
    </source>
</evidence>
<keyword evidence="2" id="KW-1185">Reference proteome</keyword>
<evidence type="ECO:0000313" key="1">
    <source>
        <dbReference type="EMBL" id="GGH81042.1"/>
    </source>
</evidence>